<gene>
    <name evidence="1" type="ORF">PCOR1329_LOCUS17807</name>
</gene>
<name>A0ABN9RCD6_9DINO</name>
<evidence type="ECO:0000313" key="1">
    <source>
        <dbReference type="EMBL" id="CAK0814124.1"/>
    </source>
</evidence>
<protein>
    <recommendedName>
        <fullName evidence="3">Protein xylosyltransferase</fullName>
    </recommendedName>
</protein>
<dbReference type="SUPFAM" id="SSF51197">
    <property type="entry name" value="Clavaminate synthase-like"/>
    <property type="match status" value="1"/>
</dbReference>
<proteinExistence type="predicted"/>
<feature type="non-terminal residue" evidence="1">
    <location>
        <position position="537"/>
    </location>
</feature>
<evidence type="ECO:0008006" key="3">
    <source>
        <dbReference type="Google" id="ProtNLM"/>
    </source>
</evidence>
<feature type="non-terminal residue" evidence="1">
    <location>
        <position position="1"/>
    </location>
</feature>
<comment type="caution">
    <text evidence="1">The sequence shown here is derived from an EMBL/GenBank/DDBJ whole genome shotgun (WGS) entry which is preliminary data.</text>
</comment>
<dbReference type="Proteomes" id="UP001189429">
    <property type="component" value="Unassembled WGS sequence"/>
</dbReference>
<sequence>VARMSAARGGAPKPGCCEGGCGYRISWHPTHCCAKCAATSGREHDWGRCEHQQWSLEPLDSSAFAVCFPAASTLGRCGGALGAGPASLEGHGGTGATRQLPGWLCVDASAPGGVAAQEAASIFLEHGFVVLRRALSAPAADEVLCACRDVHKAVEQNDPFGFGNRNPGRYSINNCTGSGQCMHLWPFVQHLVDNKLVLDVLDAIYEQSAHRRLPVPEAGGCRAGAPSEPYYIGRASGDFCCGWVEHFQKLHSDMADACPLYGPPPPEEGPDGTKVYGWFGSRPYTTPAPIHDRGRPPAISVNFAVQPLTRWNGPMRIVTWGDMLSYATPESQRPPELLGELRDRPDWLASRIFPLEAGDALVRDVRVWHGGCPNLCGEARYLPSLDVTSPEYDDWFYPVWEAQERERGKYEEGGWALPLAFLDRIVDPRARRRCREVAELRPDGEANQRAGDPTWLARDVSRVQWPRRFPAAELGGTEVEVAGLMGALARLAAGRGPPAEAAAARLRQRLLAVEAGLLPPLPAAEAGGTPPGAALSE</sequence>
<dbReference type="EMBL" id="CAUYUJ010005557">
    <property type="protein sequence ID" value="CAK0814124.1"/>
    <property type="molecule type" value="Genomic_DNA"/>
</dbReference>
<keyword evidence="2" id="KW-1185">Reference proteome</keyword>
<accession>A0ABN9RCD6</accession>
<evidence type="ECO:0000313" key="2">
    <source>
        <dbReference type="Proteomes" id="UP001189429"/>
    </source>
</evidence>
<organism evidence="1 2">
    <name type="scientific">Prorocentrum cordatum</name>
    <dbReference type="NCBI Taxonomy" id="2364126"/>
    <lineage>
        <taxon>Eukaryota</taxon>
        <taxon>Sar</taxon>
        <taxon>Alveolata</taxon>
        <taxon>Dinophyceae</taxon>
        <taxon>Prorocentrales</taxon>
        <taxon>Prorocentraceae</taxon>
        <taxon>Prorocentrum</taxon>
    </lineage>
</organism>
<dbReference type="Gene3D" id="2.60.120.620">
    <property type="entry name" value="q2cbj1_9rhob like domain"/>
    <property type="match status" value="1"/>
</dbReference>
<reference evidence="1" key="1">
    <citation type="submission" date="2023-10" db="EMBL/GenBank/DDBJ databases">
        <authorList>
            <person name="Chen Y."/>
            <person name="Shah S."/>
            <person name="Dougan E. K."/>
            <person name="Thang M."/>
            <person name="Chan C."/>
        </authorList>
    </citation>
    <scope>NUCLEOTIDE SEQUENCE [LARGE SCALE GENOMIC DNA]</scope>
</reference>